<dbReference type="InterPro" id="IPR003738">
    <property type="entry name" value="SRAP"/>
</dbReference>
<dbReference type="EC" id="3.4.-.-" evidence="8"/>
<evidence type="ECO:0000313" key="10">
    <source>
        <dbReference type="Proteomes" id="UP000316598"/>
    </source>
</evidence>
<dbReference type="AlphaFoldDB" id="A0A5C5WR99"/>
<dbReference type="GO" id="GO:0106300">
    <property type="term" value="P:protein-DNA covalent cross-linking repair"/>
    <property type="evidence" value="ECO:0007669"/>
    <property type="project" value="InterPro"/>
</dbReference>
<dbReference type="PANTHER" id="PTHR13604">
    <property type="entry name" value="DC12-RELATED"/>
    <property type="match status" value="1"/>
</dbReference>
<name>A0A5C5WR99_9BACT</name>
<keyword evidence="2 8" id="KW-0645">Protease</keyword>
<dbReference type="RefSeq" id="WP_165440515.1">
    <property type="nucleotide sequence ID" value="NZ_SJPI01000001.1"/>
</dbReference>
<comment type="caution">
    <text evidence="9">The sequence shown here is derived from an EMBL/GenBank/DDBJ whole genome shotgun (WGS) entry which is preliminary data.</text>
</comment>
<dbReference type="EMBL" id="SJPI01000001">
    <property type="protein sequence ID" value="TWT53346.1"/>
    <property type="molecule type" value="Genomic_DNA"/>
</dbReference>
<dbReference type="SUPFAM" id="SSF143081">
    <property type="entry name" value="BB1717-like"/>
    <property type="match status" value="1"/>
</dbReference>
<evidence type="ECO:0000313" key="9">
    <source>
        <dbReference type="EMBL" id="TWT53346.1"/>
    </source>
</evidence>
<evidence type="ECO:0000256" key="6">
    <source>
        <dbReference type="ARBA" id="ARBA00023125"/>
    </source>
</evidence>
<dbReference type="GO" id="GO:0008233">
    <property type="term" value="F:peptidase activity"/>
    <property type="evidence" value="ECO:0007669"/>
    <property type="project" value="UniProtKB-KW"/>
</dbReference>
<dbReference type="Gene3D" id="3.90.1680.10">
    <property type="entry name" value="SOS response associated peptidase-like"/>
    <property type="match status" value="1"/>
</dbReference>
<keyword evidence="5" id="KW-0190">Covalent protein-DNA linkage</keyword>
<dbReference type="InterPro" id="IPR036590">
    <property type="entry name" value="SRAP-like"/>
</dbReference>
<keyword evidence="6" id="KW-0238">DNA-binding</keyword>
<dbReference type="Pfam" id="PF02586">
    <property type="entry name" value="SRAP"/>
    <property type="match status" value="1"/>
</dbReference>
<proteinExistence type="inferred from homology"/>
<dbReference type="GO" id="GO:0006508">
    <property type="term" value="P:proteolysis"/>
    <property type="evidence" value="ECO:0007669"/>
    <property type="project" value="UniProtKB-KW"/>
</dbReference>
<evidence type="ECO:0000256" key="2">
    <source>
        <dbReference type="ARBA" id="ARBA00022670"/>
    </source>
</evidence>
<reference evidence="9 10" key="1">
    <citation type="submission" date="2019-02" db="EMBL/GenBank/DDBJ databases">
        <title>Deep-cultivation of Planctomycetes and their phenomic and genomic characterization uncovers novel biology.</title>
        <authorList>
            <person name="Wiegand S."/>
            <person name="Jogler M."/>
            <person name="Boedeker C."/>
            <person name="Pinto D."/>
            <person name="Vollmers J."/>
            <person name="Rivas-Marin E."/>
            <person name="Kohn T."/>
            <person name="Peeters S.H."/>
            <person name="Heuer A."/>
            <person name="Rast P."/>
            <person name="Oberbeckmann S."/>
            <person name="Bunk B."/>
            <person name="Jeske O."/>
            <person name="Meyerdierks A."/>
            <person name="Storesund J.E."/>
            <person name="Kallscheuer N."/>
            <person name="Luecker S."/>
            <person name="Lage O.M."/>
            <person name="Pohl T."/>
            <person name="Merkel B.J."/>
            <person name="Hornburger P."/>
            <person name="Mueller R.-W."/>
            <person name="Bruemmer F."/>
            <person name="Labrenz M."/>
            <person name="Spormann A.M."/>
            <person name="Op Den Camp H."/>
            <person name="Overmann J."/>
            <person name="Amann R."/>
            <person name="Jetten M.S.M."/>
            <person name="Mascher T."/>
            <person name="Medema M.H."/>
            <person name="Devos D.P."/>
            <person name="Kaster A.-K."/>
            <person name="Ovreas L."/>
            <person name="Rohde M."/>
            <person name="Galperin M.Y."/>
            <person name="Jogler C."/>
        </authorList>
    </citation>
    <scope>NUCLEOTIDE SEQUENCE [LARGE SCALE GENOMIC DNA]</scope>
    <source>
        <strain evidence="9 10">Pla22</strain>
    </source>
</reference>
<evidence type="ECO:0000256" key="4">
    <source>
        <dbReference type="ARBA" id="ARBA00022801"/>
    </source>
</evidence>
<evidence type="ECO:0000256" key="3">
    <source>
        <dbReference type="ARBA" id="ARBA00022763"/>
    </source>
</evidence>
<organism evidence="9 10">
    <name type="scientific">Rubripirellula amarantea</name>
    <dbReference type="NCBI Taxonomy" id="2527999"/>
    <lineage>
        <taxon>Bacteria</taxon>
        <taxon>Pseudomonadati</taxon>
        <taxon>Planctomycetota</taxon>
        <taxon>Planctomycetia</taxon>
        <taxon>Pirellulales</taxon>
        <taxon>Pirellulaceae</taxon>
        <taxon>Rubripirellula</taxon>
    </lineage>
</organism>
<dbReference type="Proteomes" id="UP000316598">
    <property type="component" value="Unassembled WGS sequence"/>
</dbReference>
<keyword evidence="3" id="KW-0227">DNA damage</keyword>
<keyword evidence="10" id="KW-1185">Reference proteome</keyword>
<dbReference type="GO" id="GO:0003697">
    <property type="term" value="F:single-stranded DNA binding"/>
    <property type="evidence" value="ECO:0007669"/>
    <property type="project" value="InterPro"/>
</dbReference>
<evidence type="ECO:0000256" key="7">
    <source>
        <dbReference type="ARBA" id="ARBA00023239"/>
    </source>
</evidence>
<dbReference type="GO" id="GO:0016829">
    <property type="term" value="F:lyase activity"/>
    <property type="evidence" value="ECO:0007669"/>
    <property type="project" value="UniProtKB-KW"/>
</dbReference>
<protein>
    <recommendedName>
        <fullName evidence="8">Abasic site processing protein</fullName>
        <ecNumber evidence="8">3.4.-.-</ecNumber>
    </recommendedName>
</protein>
<evidence type="ECO:0000256" key="5">
    <source>
        <dbReference type="ARBA" id="ARBA00023124"/>
    </source>
</evidence>
<keyword evidence="7" id="KW-0456">Lyase</keyword>
<keyword evidence="4 8" id="KW-0378">Hydrolase</keyword>
<dbReference type="PANTHER" id="PTHR13604:SF0">
    <property type="entry name" value="ABASIC SITE PROCESSING PROTEIN HMCES"/>
    <property type="match status" value="1"/>
</dbReference>
<evidence type="ECO:0000256" key="8">
    <source>
        <dbReference type="RuleBase" id="RU364100"/>
    </source>
</evidence>
<evidence type="ECO:0000256" key="1">
    <source>
        <dbReference type="ARBA" id="ARBA00008136"/>
    </source>
</evidence>
<accession>A0A5C5WR99</accession>
<comment type="similarity">
    <text evidence="1 8">Belongs to the SOS response-associated peptidase family.</text>
</comment>
<sequence>MCGRINLKTAPSSWAQLFLPNLPMDEAVAELPPRYNIAPTQTIAAVVAHDSGWRATTFRWGLVPSWADDLSIGNRMINARSETAHEKPSFKRALANRRCLIPVDGYYEWKKVSNGKQPYYIHSSCDRPLALAGLWESNSKASPEGPIKTCTIMTTSANDFAKSVHDRMPVIIDPSDFSKWLDPDVDAIEEISPMLRPANDDALAMRPVSRYVNNARNEGPQCLDPSEEE</sequence>
<gene>
    <name evidence="9" type="primary">yedK</name>
    <name evidence="9" type="ORF">Pla22_09750</name>
</gene>